<dbReference type="EMBL" id="MU004183">
    <property type="protein sequence ID" value="KAF2500890.1"/>
    <property type="molecule type" value="Genomic_DNA"/>
</dbReference>
<keyword evidence="3" id="KW-1185">Reference proteome</keyword>
<name>A0A6A6RAZ4_9PEZI</name>
<reference evidence="2" key="1">
    <citation type="journal article" date="2020" name="Stud. Mycol.">
        <title>101 Dothideomycetes genomes: a test case for predicting lifestyles and emergence of pathogens.</title>
        <authorList>
            <person name="Haridas S."/>
            <person name="Albert R."/>
            <person name="Binder M."/>
            <person name="Bloem J."/>
            <person name="Labutti K."/>
            <person name="Salamov A."/>
            <person name="Andreopoulos B."/>
            <person name="Baker S."/>
            <person name="Barry K."/>
            <person name="Bills G."/>
            <person name="Bluhm B."/>
            <person name="Cannon C."/>
            <person name="Castanera R."/>
            <person name="Culley D."/>
            <person name="Daum C."/>
            <person name="Ezra D."/>
            <person name="Gonzalez J."/>
            <person name="Henrissat B."/>
            <person name="Kuo A."/>
            <person name="Liang C."/>
            <person name="Lipzen A."/>
            <person name="Lutzoni F."/>
            <person name="Magnuson J."/>
            <person name="Mondo S."/>
            <person name="Nolan M."/>
            <person name="Ohm R."/>
            <person name="Pangilinan J."/>
            <person name="Park H.-J."/>
            <person name="Ramirez L."/>
            <person name="Alfaro M."/>
            <person name="Sun H."/>
            <person name="Tritt A."/>
            <person name="Yoshinaga Y."/>
            <person name="Zwiers L.-H."/>
            <person name="Turgeon B."/>
            <person name="Goodwin S."/>
            <person name="Spatafora J."/>
            <person name="Crous P."/>
            <person name="Grigoriev I."/>
        </authorList>
    </citation>
    <scope>NUCLEOTIDE SEQUENCE</scope>
    <source>
        <strain evidence="2">CBS 269.34</strain>
    </source>
</reference>
<accession>A0A6A6RAZ4</accession>
<evidence type="ECO:0000256" key="1">
    <source>
        <dbReference type="SAM" id="MobiDB-lite"/>
    </source>
</evidence>
<evidence type="ECO:0000313" key="2">
    <source>
        <dbReference type="EMBL" id="KAF2500890.1"/>
    </source>
</evidence>
<dbReference type="Proteomes" id="UP000799750">
    <property type="component" value="Unassembled WGS sequence"/>
</dbReference>
<dbReference type="AlphaFoldDB" id="A0A6A6RAZ4"/>
<organism evidence="2 3">
    <name type="scientific">Lophium mytilinum</name>
    <dbReference type="NCBI Taxonomy" id="390894"/>
    <lineage>
        <taxon>Eukaryota</taxon>
        <taxon>Fungi</taxon>
        <taxon>Dikarya</taxon>
        <taxon>Ascomycota</taxon>
        <taxon>Pezizomycotina</taxon>
        <taxon>Dothideomycetes</taxon>
        <taxon>Pleosporomycetidae</taxon>
        <taxon>Mytilinidiales</taxon>
        <taxon>Mytilinidiaceae</taxon>
        <taxon>Lophium</taxon>
    </lineage>
</organism>
<evidence type="ECO:0000313" key="3">
    <source>
        <dbReference type="Proteomes" id="UP000799750"/>
    </source>
</evidence>
<feature type="region of interest" description="Disordered" evidence="1">
    <location>
        <begin position="24"/>
        <end position="72"/>
    </location>
</feature>
<dbReference type="OrthoDB" id="5201563at2759"/>
<protein>
    <submittedName>
        <fullName evidence="2">Uncharacterized protein</fullName>
    </submittedName>
</protein>
<gene>
    <name evidence="2" type="ORF">BU16DRAFT_453388</name>
</gene>
<proteinExistence type="predicted"/>
<sequence length="136" mass="15440">MSTTTTTDTTRYAVHSYLADYELHHSDHPSTSAPRPNSHPDPRQLGSSASPHTTAELVQLNPPQWPSNHRRIPPYRPINRALDQSQRKVFLSTGERIFLFVMFTGLQVNVDINRLWNATGGRLAQSVFQYKIGGEW</sequence>